<feature type="domain" description="Bromodomain associated" evidence="8">
    <location>
        <begin position="108"/>
        <end position="173"/>
    </location>
</feature>
<keyword evidence="4" id="KW-0805">Transcription regulation</keyword>
<comment type="similarity">
    <text evidence="2">Belongs to the TAF8 family.</text>
</comment>
<protein>
    <recommendedName>
        <fullName evidence="3">Transcription initiation factor TFIID subunit 8</fullName>
    </recommendedName>
</protein>
<evidence type="ECO:0000256" key="3">
    <source>
        <dbReference type="ARBA" id="ARBA00017307"/>
    </source>
</evidence>
<proteinExistence type="inferred from homology"/>
<dbReference type="InterPro" id="IPR019473">
    <property type="entry name" value="TFIID_su8_C"/>
</dbReference>
<evidence type="ECO:0000256" key="7">
    <source>
        <dbReference type="SAM" id="MobiDB-lite"/>
    </source>
</evidence>
<feature type="compositionally biased region" description="Polar residues" evidence="7">
    <location>
        <begin position="65"/>
        <end position="74"/>
    </location>
</feature>
<evidence type="ECO:0000256" key="5">
    <source>
        <dbReference type="ARBA" id="ARBA00023163"/>
    </source>
</evidence>
<evidence type="ECO:0000256" key="2">
    <source>
        <dbReference type="ARBA" id="ARBA00008767"/>
    </source>
</evidence>
<dbReference type="STRING" id="1882483.A0A317XR41"/>
<feature type="compositionally biased region" description="Basic and acidic residues" evidence="7">
    <location>
        <begin position="416"/>
        <end position="425"/>
    </location>
</feature>
<feature type="region of interest" description="Disordered" evidence="7">
    <location>
        <begin position="19"/>
        <end position="91"/>
    </location>
</feature>
<dbReference type="CDD" id="cd00076">
    <property type="entry name" value="HFD_SF"/>
    <property type="match status" value="1"/>
</dbReference>
<accession>A0A317XR41</accession>
<feature type="region of interest" description="Disordered" evidence="7">
    <location>
        <begin position="413"/>
        <end position="484"/>
    </location>
</feature>
<dbReference type="GO" id="GO:0005669">
    <property type="term" value="C:transcription factor TFIID complex"/>
    <property type="evidence" value="ECO:0007669"/>
    <property type="project" value="InterPro"/>
</dbReference>
<evidence type="ECO:0000313" key="9">
    <source>
        <dbReference type="EMBL" id="PWZ00358.1"/>
    </source>
</evidence>
<feature type="compositionally biased region" description="Polar residues" evidence="7">
    <location>
        <begin position="466"/>
        <end position="481"/>
    </location>
</feature>
<dbReference type="Pfam" id="PF07524">
    <property type="entry name" value="Bromo_TP"/>
    <property type="match status" value="1"/>
</dbReference>
<evidence type="ECO:0000313" key="10">
    <source>
        <dbReference type="Proteomes" id="UP000246740"/>
    </source>
</evidence>
<name>A0A317XR41_9BASI</name>
<dbReference type="InterPro" id="IPR009072">
    <property type="entry name" value="Histone-fold"/>
</dbReference>
<organism evidence="9 10">
    <name type="scientific">Testicularia cyperi</name>
    <dbReference type="NCBI Taxonomy" id="1882483"/>
    <lineage>
        <taxon>Eukaryota</taxon>
        <taxon>Fungi</taxon>
        <taxon>Dikarya</taxon>
        <taxon>Basidiomycota</taxon>
        <taxon>Ustilaginomycotina</taxon>
        <taxon>Ustilaginomycetes</taxon>
        <taxon>Ustilaginales</taxon>
        <taxon>Anthracoideaceae</taxon>
        <taxon>Testicularia</taxon>
    </lineage>
</organism>
<dbReference type="InParanoid" id="A0A317XR41"/>
<feature type="compositionally biased region" description="Low complexity" evidence="7">
    <location>
        <begin position="19"/>
        <end position="42"/>
    </location>
</feature>
<dbReference type="PANTHER" id="PTHR46469">
    <property type="entry name" value="TRANSCRIPTION INITIATION FACTOR TFIID SUBUNIT 8"/>
    <property type="match status" value="1"/>
</dbReference>
<dbReference type="EMBL" id="KZ819192">
    <property type="protein sequence ID" value="PWZ00358.1"/>
    <property type="molecule type" value="Genomic_DNA"/>
</dbReference>
<dbReference type="SUPFAM" id="SSF47113">
    <property type="entry name" value="Histone-fold"/>
    <property type="match status" value="1"/>
</dbReference>
<reference evidence="9 10" key="1">
    <citation type="journal article" date="2018" name="Mol. Biol. Evol.">
        <title>Broad Genomic Sampling Reveals a Smut Pathogenic Ancestry of the Fungal Clade Ustilaginomycotina.</title>
        <authorList>
            <person name="Kijpornyongpan T."/>
            <person name="Mondo S.J."/>
            <person name="Barry K."/>
            <person name="Sandor L."/>
            <person name="Lee J."/>
            <person name="Lipzen A."/>
            <person name="Pangilinan J."/>
            <person name="LaButti K."/>
            <person name="Hainaut M."/>
            <person name="Henrissat B."/>
            <person name="Grigoriev I.V."/>
            <person name="Spatafora J.W."/>
            <person name="Aime M.C."/>
        </authorList>
    </citation>
    <scope>NUCLEOTIDE SEQUENCE [LARGE SCALE GENOMIC DNA]</scope>
    <source>
        <strain evidence="9 10">MCA 3645</strain>
    </source>
</reference>
<feature type="compositionally biased region" description="Low complexity" evidence="7">
    <location>
        <begin position="452"/>
        <end position="465"/>
    </location>
</feature>
<dbReference type="GO" id="GO:0006367">
    <property type="term" value="P:transcription initiation at RNA polymerase II promoter"/>
    <property type="evidence" value="ECO:0007669"/>
    <property type="project" value="TreeGrafter"/>
</dbReference>
<feature type="compositionally biased region" description="Polar residues" evidence="7">
    <location>
        <begin position="683"/>
        <end position="692"/>
    </location>
</feature>
<sequence>MSGGVPSWAVTSSSAAIFGKGSAKSSKAASSTSKKGTADTAAQQNTFTSAASGSAASKDAVHAPSSDQATSSNDVDSKAPPPPKPKQRPVVRCEAPQTLSRCIDQNDATAALSHLIALQASRAGFDASNSSALKELSHLTERFVTGIFAAASHAAELGSRTTPSARDLVYALETHGQPISDLRHFHQAQVEADAQDDTKKSEKARGKAKAVQTATGSRSRHRRPRALSMASKENDASTAAETHWAHSDAAFLPSDSDDGSEMDTWSVSSDSDNEYPNRRTAVEARVRKRKHDLERLAAKRRRREEKALAARIQMPGSSGKDLRALTSGEAAWHRMADHIVPRHLPGMPPRHTWIHTPAYPTNAYSADPSCTDGKTAKSHPLVLVNRKLANARLVESSLRRLIQSTDSAAALAYAAARRDPEREGDNAITTDANETSRRTRANQSSAARDTISPRSASPGAGAGASVTANPLSTSSNASFTVPRTPARGSLTLRLKNKISAPSSLVSTPGAGGGGIGVASPAGGLPSLPSPMTPGGFVGRRPTLPAALATPLSGGGSGFGFGTGSDVLMSPLTPMSGVGGTMTPLPPTPGGLNGQYFGSQFSWSTPNTAGLRSRSQSIALANNPSAPAGPESGFGVAGDDSRGIEGVGAGQDVGLQFRLPGPVNYKNVWYAPGSAIRGGGLASNDKSTASANHPRSVKRMRKWKV</sequence>
<comment type="subcellular location">
    <subcellularLocation>
        <location evidence="1">Nucleus</location>
    </subcellularLocation>
</comment>
<feature type="region of interest" description="Disordered" evidence="7">
    <location>
        <begin position="191"/>
        <end position="277"/>
    </location>
</feature>
<evidence type="ECO:0000256" key="4">
    <source>
        <dbReference type="ARBA" id="ARBA00023015"/>
    </source>
</evidence>
<feature type="region of interest" description="Disordered" evidence="7">
    <location>
        <begin position="679"/>
        <end position="704"/>
    </location>
</feature>
<evidence type="ECO:0000256" key="6">
    <source>
        <dbReference type="ARBA" id="ARBA00023242"/>
    </source>
</evidence>
<evidence type="ECO:0000256" key="1">
    <source>
        <dbReference type="ARBA" id="ARBA00004123"/>
    </source>
</evidence>
<dbReference type="Proteomes" id="UP000246740">
    <property type="component" value="Unassembled WGS sequence"/>
</dbReference>
<feature type="compositionally biased region" description="Basic and acidic residues" evidence="7">
    <location>
        <begin position="196"/>
        <end position="205"/>
    </location>
</feature>
<dbReference type="CDD" id="cd08049">
    <property type="entry name" value="TAF8"/>
    <property type="match status" value="1"/>
</dbReference>
<feature type="compositionally biased region" description="Basic residues" evidence="7">
    <location>
        <begin position="694"/>
        <end position="704"/>
    </location>
</feature>
<dbReference type="InterPro" id="IPR006565">
    <property type="entry name" value="BTP"/>
</dbReference>
<dbReference type="GO" id="GO:0046982">
    <property type="term" value="F:protein heterodimerization activity"/>
    <property type="evidence" value="ECO:0007669"/>
    <property type="project" value="InterPro"/>
</dbReference>
<dbReference type="AlphaFoldDB" id="A0A317XR41"/>
<dbReference type="Gene3D" id="1.10.20.10">
    <property type="entry name" value="Histone, subunit A"/>
    <property type="match status" value="1"/>
</dbReference>
<dbReference type="InterPro" id="IPR037818">
    <property type="entry name" value="TAF8"/>
</dbReference>
<keyword evidence="5" id="KW-0804">Transcription</keyword>
<keyword evidence="6" id="KW-0539">Nucleus</keyword>
<keyword evidence="10" id="KW-1185">Reference proteome</keyword>
<evidence type="ECO:0000259" key="8">
    <source>
        <dbReference type="Pfam" id="PF07524"/>
    </source>
</evidence>
<gene>
    <name evidence="9" type="ORF">BCV70DRAFT_199646</name>
</gene>
<dbReference type="PANTHER" id="PTHR46469:SF1">
    <property type="entry name" value="TRANSCRIPTION INITIATION FACTOR TFIID SUBUNIT 8"/>
    <property type="match status" value="1"/>
</dbReference>
<dbReference type="OrthoDB" id="2193813at2759"/>